<feature type="domain" description="Reverse transcriptase" evidence="3">
    <location>
        <begin position="221"/>
        <end position="366"/>
    </location>
</feature>
<dbReference type="CDD" id="cd01647">
    <property type="entry name" value="RT_LTR"/>
    <property type="match status" value="1"/>
</dbReference>
<keyword evidence="2" id="KW-0496">Mitochondrion</keyword>
<reference evidence="4" key="1">
    <citation type="submission" date="2018-03" db="EMBL/GenBank/DDBJ databases">
        <authorList>
            <person name="Guldener U."/>
        </authorList>
    </citation>
    <scope>NUCLEOTIDE SEQUENCE</scope>
</reference>
<evidence type="ECO:0000256" key="2">
    <source>
        <dbReference type="ARBA" id="ARBA00023128"/>
    </source>
</evidence>
<accession>A0AAE8N7N3</accession>
<dbReference type="InterPro" id="IPR043502">
    <property type="entry name" value="DNA/RNA_pol_sf"/>
</dbReference>
<name>A0AAE8N7N3_9PEZI</name>
<dbReference type="EMBL" id="ONZQ02000015">
    <property type="protein sequence ID" value="SPO06280.1"/>
    <property type="molecule type" value="Genomic_DNA"/>
</dbReference>
<evidence type="ECO:0000256" key="1">
    <source>
        <dbReference type="ARBA" id="ARBA00004173"/>
    </source>
</evidence>
<dbReference type="InterPro" id="IPR000477">
    <property type="entry name" value="RT_dom"/>
</dbReference>
<keyword evidence="5" id="KW-1185">Reference proteome</keyword>
<dbReference type="PANTHER" id="PTHR33064:SF37">
    <property type="entry name" value="RIBONUCLEASE H"/>
    <property type="match status" value="1"/>
</dbReference>
<dbReference type="Gene3D" id="3.30.70.270">
    <property type="match status" value="1"/>
</dbReference>
<gene>
    <name evidence="4" type="ORF">DNG_08969</name>
</gene>
<dbReference type="AlphaFoldDB" id="A0AAE8N7N3"/>
<dbReference type="SUPFAM" id="SSF56672">
    <property type="entry name" value="DNA/RNA polymerases"/>
    <property type="match status" value="1"/>
</dbReference>
<sequence length="401" mass="44165">MSIPITSSPPHQKTIKVKAAQPTVIAPHSVGFVSAQNPRVGPGQLLLFEPTHTITSYAAVAGGETTAIPVVNSSDVPRRIPRNLRLGQFVPLAANASVLHVDTADPTTAAALALKRGSLDQSDRHLVDAPPQQDVMRHPLGVAIYNRDPVLARRLAGLVNEFADVFRDTGFVDLPVDQQMRILLCDDLQGKLPGKCKAYSLGEAELEVRTVVDASGKTIRKGRMVVDIRRLNDISLKDAYPVTIQDQIFEHIAGASILSTFDAMSFYWQWLVHPDSRWAMNITTPEGQYTSNRTIQGYKNSNAYVQRHMDIFLQGTAAKSYCDDVVVPSASAEEHLAQLRRGFTIFRQRNISLGPSKSYLGFPSTELLGKHVNAFGLSTPEQKLDAIRRIEFPASLRDLEH</sequence>
<organism evidence="4 5">
    <name type="scientific">Cephalotrichum gorgonifer</name>
    <dbReference type="NCBI Taxonomy" id="2041049"/>
    <lineage>
        <taxon>Eukaryota</taxon>
        <taxon>Fungi</taxon>
        <taxon>Dikarya</taxon>
        <taxon>Ascomycota</taxon>
        <taxon>Pezizomycotina</taxon>
        <taxon>Sordariomycetes</taxon>
        <taxon>Hypocreomycetidae</taxon>
        <taxon>Microascales</taxon>
        <taxon>Microascaceae</taxon>
        <taxon>Cephalotrichum</taxon>
    </lineage>
</organism>
<dbReference type="PANTHER" id="PTHR33064">
    <property type="entry name" value="POL PROTEIN"/>
    <property type="match status" value="1"/>
</dbReference>
<evidence type="ECO:0000259" key="3">
    <source>
        <dbReference type="Pfam" id="PF00078"/>
    </source>
</evidence>
<dbReference type="GO" id="GO:0005739">
    <property type="term" value="C:mitochondrion"/>
    <property type="evidence" value="ECO:0007669"/>
    <property type="project" value="UniProtKB-SubCell"/>
</dbReference>
<comment type="subcellular location">
    <subcellularLocation>
        <location evidence="1">Mitochondrion</location>
    </subcellularLocation>
</comment>
<evidence type="ECO:0000313" key="5">
    <source>
        <dbReference type="Proteomes" id="UP001187682"/>
    </source>
</evidence>
<protein>
    <recommendedName>
        <fullName evidence="3">Reverse transcriptase domain-containing protein</fullName>
    </recommendedName>
</protein>
<proteinExistence type="predicted"/>
<comment type="caution">
    <text evidence="4">The sequence shown here is derived from an EMBL/GenBank/DDBJ whole genome shotgun (WGS) entry which is preliminary data.</text>
</comment>
<dbReference type="InterPro" id="IPR051320">
    <property type="entry name" value="Viral_Replic_Matur_Polypro"/>
</dbReference>
<dbReference type="Proteomes" id="UP001187682">
    <property type="component" value="Unassembled WGS sequence"/>
</dbReference>
<dbReference type="InterPro" id="IPR043128">
    <property type="entry name" value="Rev_trsase/Diguanyl_cyclase"/>
</dbReference>
<evidence type="ECO:0000313" key="4">
    <source>
        <dbReference type="EMBL" id="SPO06280.1"/>
    </source>
</evidence>
<dbReference type="Pfam" id="PF00078">
    <property type="entry name" value="RVT_1"/>
    <property type="match status" value="1"/>
</dbReference>